<keyword evidence="2" id="KW-1185">Reference proteome</keyword>
<sequence length="100" mass="11272">MSKASKATRTIGSLRRCELWSQSCGGHDRFERWVKAMWYNVAVGESLPPLNVAMVWHAYLLNPGWYSEDTTRIPELSGLMAQNGTFTKAIETNVFNAATF</sequence>
<proteinExistence type="predicted"/>
<dbReference type="AlphaFoldDB" id="A0A165YVH9"/>
<evidence type="ECO:0000313" key="2">
    <source>
        <dbReference type="Proteomes" id="UP000076532"/>
    </source>
</evidence>
<accession>A0A165YVH9</accession>
<gene>
    <name evidence="1" type="ORF">FIBSPDRAFT_900099</name>
</gene>
<evidence type="ECO:0000313" key="1">
    <source>
        <dbReference type="EMBL" id="KZP09959.1"/>
    </source>
</evidence>
<dbReference type="Proteomes" id="UP000076532">
    <property type="component" value="Unassembled WGS sequence"/>
</dbReference>
<dbReference type="EMBL" id="KV417689">
    <property type="protein sequence ID" value="KZP09959.1"/>
    <property type="molecule type" value="Genomic_DNA"/>
</dbReference>
<organism evidence="1 2">
    <name type="scientific">Athelia psychrophila</name>
    <dbReference type="NCBI Taxonomy" id="1759441"/>
    <lineage>
        <taxon>Eukaryota</taxon>
        <taxon>Fungi</taxon>
        <taxon>Dikarya</taxon>
        <taxon>Basidiomycota</taxon>
        <taxon>Agaricomycotina</taxon>
        <taxon>Agaricomycetes</taxon>
        <taxon>Agaricomycetidae</taxon>
        <taxon>Atheliales</taxon>
        <taxon>Atheliaceae</taxon>
        <taxon>Athelia</taxon>
    </lineage>
</organism>
<name>A0A165YVH9_9AGAM</name>
<reference evidence="1 2" key="1">
    <citation type="journal article" date="2016" name="Mol. Biol. Evol.">
        <title>Comparative Genomics of Early-Diverging Mushroom-Forming Fungi Provides Insights into the Origins of Lignocellulose Decay Capabilities.</title>
        <authorList>
            <person name="Nagy L.G."/>
            <person name="Riley R."/>
            <person name="Tritt A."/>
            <person name="Adam C."/>
            <person name="Daum C."/>
            <person name="Floudas D."/>
            <person name="Sun H."/>
            <person name="Yadav J.S."/>
            <person name="Pangilinan J."/>
            <person name="Larsson K.H."/>
            <person name="Matsuura K."/>
            <person name="Barry K."/>
            <person name="Labutti K."/>
            <person name="Kuo R."/>
            <person name="Ohm R.A."/>
            <person name="Bhattacharya S.S."/>
            <person name="Shirouzu T."/>
            <person name="Yoshinaga Y."/>
            <person name="Martin F.M."/>
            <person name="Grigoriev I.V."/>
            <person name="Hibbett D.S."/>
        </authorList>
    </citation>
    <scope>NUCLEOTIDE SEQUENCE [LARGE SCALE GENOMIC DNA]</scope>
    <source>
        <strain evidence="1 2">CBS 109695</strain>
    </source>
</reference>
<protein>
    <submittedName>
        <fullName evidence="1">Uncharacterized protein</fullName>
    </submittedName>
</protein>
<dbReference type="STRING" id="436010.A0A165YVH9"/>
<dbReference type="OrthoDB" id="2684236at2759"/>